<organism evidence="2 3">
    <name type="scientific">Adineta steineri</name>
    <dbReference type="NCBI Taxonomy" id="433720"/>
    <lineage>
        <taxon>Eukaryota</taxon>
        <taxon>Metazoa</taxon>
        <taxon>Spiralia</taxon>
        <taxon>Gnathifera</taxon>
        <taxon>Rotifera</taxon>
        <taxon>Eurotatoria</taxon>
        <taxon>Bdelloidea</taxon>
        <taxon>Adinetida</taxon>
        <taxon>Adinetidae</taxon>
        <taxon>Adineta</taxon>
    </lineage>
</organism>
<proteinExistence type="predicted"/>
<dbReference type="InterPro" id="IPR037238">
    <property type="entry name" value="YbiA-like_sf"/>
</dbReference>
<dbReference type="Proteomes" id="UP000663845">
    <property type="component" value="Unassembled WGS sequence"/>
</dbReference>
<feature type="domain" description="NADAR" evidence="1">
    <location>
        <begin position="22"/>
        <end position="104"/>
    </location>
</feature>
<name>A0A814Z6N7_9BILA</name>
<dbReference type="Gene3D" id="1.10.357.40">
    <property type="entry name" value="YbiA-like"/>
    <property type="match status" value="1"/>
</dbReference>
<protein>
    <recommendedName>
        <fullName evidence="1">NADAR domain-containing protein</fullName>
    </recommendedName>
</protein>
<gene>
    <name evidence="2" type="ORF">JYZ213_LOCUS28962</name>
</gene>
<dbReference type="Pfam" id="PF08719">
    <property type="entry name" value="NADAR"/>
    <property type="match status" value="1"/>
</dbReference>
<evidence type="ECO:0000313" key="3">
    <source>
        <dbReference type="Proteomes" id="UP000663845"/>
    </source>
</evidence>
<reference evidence="2" key="1">
    <citation type="submission" date="2021-02" db="EMBL/GenBank/DDBJ databases">
        <authorList>
            <person name="Nowell W R."/>
        </authorList>
    </citation>
    <scope>NUCLEOTIDE SEQUENCE</scope>
</reference>
<evidence type="ECO:0000313" key="2">
    <source>
        <dbReference type="EMBL" id="CAF1238919.1"/>
    </source>
</evidence>
<comment type="caution">
    <text evidence="2">The sequence shown here is derived from an EMBL/GenBank/DDBJ whole genome shotgun (WGS) entry which is preliminary data.</text>
</comment>
<sequence>MGGPADIDGKSHPETDNFLPCKFVIGGITYSSAENYFQCAKTTNDTDRNMVLKSGPGTSAWAAGQRVQIRSDWEAIKVDEMYNGNLAKFQQNDDLRTALINSGNGTVRFTGSTPFWNKWNGLIMERIRAELRQNGDEDARRAAEIRDTMNNNINLFNENDKRITTQLFSAIILSIIAKQLCVRPDADNHWAVRNYAPSRLAQMVK</sequence>
<evidence type="ECO:0000259" key="1">
    <source>
        <dbReference type="Pfam" id="PF08719"/>
    </source>
</evidence>
<dbReference type="AlphaFoldDB" id="A0A814Z6N7"/>
<dbReference type="SUPFAM" id="SSF143990">
    <property type="entry name" value="YbiA-like"/>
    <property type="match status" value="1"/>
</dbReference>
<accession>A0A814Z6N7</accession>
<dbReference type="InterPro" id="IPR012816">
    <property type="entry name" value="NADAR"/>
</dbReference>
<dbReference type="EMBL" id="CAJNOG010000432">
    <property type="protein sequence ID" value="CAF1238919.1"/>
    <property type="molecule type" value="Genomic_DNA"/>
</dbReference>
<dbReference type="CDD" id="cd15457">
    <property type="entry name" value="NADAR"/>
    <property type="match status" value="1"/>
</dbReference>